<dbReference type="KEGG" id="lgi:LOTGIDRAFT_162923"/>
<proteinExistence type="predicted"/>
<evidence type="ECO:0000313" key="4">
    <source>
        <dbReference type="Proteomes" id="UP000030746"/>
    </source>
</evidence>
<dbReference type="InterPro" id="IPR003347">
    <property type="entry name" value="JmjC_dom"/>
</dbReference>
<dbReference type="Gene3D" id="2.60.120.10">
    <property type="entry name" value="Jelly Rolls"/>
    <property type="match status" value="1"/>
</dbReference>
<dbReference type="SUPFAM" id="SSF51197">
    <property type="entry name" value="Clavaminate synthase-like"/>
    <property type="match status" value="1"/>
</dbReference>
<dbReference type="InterPro" id="IPR041667">
    <property type="entry name" value="Cupin_8"/>
</dbReference>
<dbReference type="CTD" id="20239192"/>
<dbReference type="HOGENOM" id="CLU_1742618_0_0_1"/>
<dbReference type="RefSeq" id="XP_009057190.1">
    <property type="nucleotide sequence ID" value="XM_009058942.1"/>
</dbReference>
<organism evidence="3 4">
    <name type="scientific">Lottia gigantea</name>
    <name type="common">Giant owl limpet</name>
    <dbReference type="NCBI Taxonomy" id="225164"/>
    <lineage>
        <taxon>Eukaryota</taxon>
        <taxon>Metazoa</taxon>
        <taxon>Spiralia</taxon>
        <taxon>Lophotrochozoa</taxon>
        <taxon>Mollusca</taxon>
        <taxon>Gastropoda</taxon>
        <taxon>Patellogastropoda</taxon>
        <taxon>Lottioidea</taxon>
        <taxon>Lottiidae</taxon>
        <taxon>Lottia</taxon>
    </lineage>
</organism>
<dbReference type="PROSITE" id="PS51184">
    <property type="entry name" value="JMJC"/>
    <property type="match status" value="1"/>
</dbReference>
<sequence length="150" mass="17172">MDYVKYPGLAEVEYIHAHLESGDCLYIPYKWIHQVRSYNSNLAVNIWWSHYDSLKTNLSTCNKECDKELTLGKVKTTGFNALLESVENIKDHFVSSLETAKGQTLSKSDFLNSLFPVRTIVQSISSRCQDNPSEREKNNAQCRNQLIPPD</sequence>
<dbReference type="GeneID" id="20239192"/>
<dbReference type="AlphaFoldDB" id="V4AFU6"/>
<protein>
    <recommendedName>
        <fullName evidence="2">JmjC domain-containing protein</fullName>
    </recommendedName>
</protein>
<name>V4AFU6_LOTGI</name>
<dbReference type="EMBL" id="KB202124">
    <property type="protein sequence ID" value="ESO92271.1"/>
    <property type="molecule type" value="Genomic_DNA"/>
</dbReference>
<dbReference type="Proteomes" id="UP000030746">
    <property type="component" value="Unassembled WGS sequence"/>
</dbReference>
<evidence type="ECO:0000313" key="3">
    <source>
        <dbReference type="EMBL" id="ESO92271.1"/>
    </source>
</evidence>
<dbReference type="Pfam" id="PF13621">
    <property type="entry name" value="Cupin_8"/>
    <property type="match status" value="1"/>
</dbReference>
<dbReference type="InterPro" id="IPR014710">
    <property type="entry name" value="RmlC-like_jellyroll"/>
</dbReference>
<feature type="region of interest" description="Disordered" evidence="1">
    <location>
        <begin position="128"/>
        <end position="150"/>
    </location>
</feature>
<keyword evidence="4" id="KW-1185">Reference proteome</keyword>
<accession>V4AFU6</accession>
<gene>
    <name evidence="3" type="ORF">LOTGIDRAFT_162923</name>
</gene>
<feature type="domain" description="JmjC" evidence="2">
    <location>
        <begin position="1"/>
        <end position="65"/>
    </location>
</feature>
<evidence type="ECO:0000256" key="1">
    <source>
        <dbReference type="SAM" id="MobiDB-lite"/>
    </source>
</evidence>
<dbReference type="OrthoDB" id="415358at2759"/>
<reference evidence="3 4" key="1">
    <citation type="journal article" date="2013" name="Nature">
        <title>Insights into bilaterian evolution from three spiralian genomes.</title>
        <authorList>
            <person name="Simakov O."/>
            <person name="Marletaz F."/>
            <person name="Cho S.J."/>
            <person name="Edsinger-Gonzales E."/>
            <person name="Havlak P."/>
            <person name="Hellsten U."/>
            <person name="Kuo D.H."/>
            <person name="Larsson T."/>
            <person name="Lv J."/>
            <person name="Arendt D."/>
            <person name="Savage R."/>
            <person name="Osoegawa K."/>
            <person name="de Jong P."/>
            <person name="Grimwood J."/>
            <person name="Chapman J.A."/>
            <person name="Shapiro H."/>
            <person name="Aerts A."/>
            <person name="Otillar R.P."/>
            <person name="Terry A.Y."/>
            <person name="Boore J.L."/>
            <person name="Grigoriev I.V."/>
            <person name="Lindberg D.R."/>
            <person name="Seaver E.C."/>
            <person name="Weisblat D.A."/>
            <person name="Putnam N.H."/>
            <person name="Rokhsar D.S."/>
        </authorList>
    </citation>
    <scope>NUCLEOTIDE SEQUENCE [LARGE SCALE GENOMIC DNA]</scope>
</reference>
<dbReference type="PANTHER" id="PTHR12461:SF18">
    <property type="entry name" value="JMJC DOMAIN-CONTAINING PROTEIN"/>
    <property type="match status" value="1"/>
</dbReference>
<dbReference type="PANTHER" id="PTHR12461">
    <property type="entry name" value="HYPOXIA-INDUCIBLE FACTOR 1 ALPHA INHIBITOR-RELATED"/>
    <property type="match status" value="1"/>
</dbReference>
<evidence type="ECO:0000259" key="2">
    <source>
        <dbReference type="PROSITE" id="PS51184"/>
    </source>
</evidence>